<dbReference type="InterPro" id="IPR047153">
    <property type="entry name" value="TRIM45/56/19-like"/>
</dbReference>
<dbReference type="VEuPathDB" id="TriTrypDB:TCDM_06312"/>
<dbReference type="EMBL" id="PRFA01000018">
    <property type="protein sequence ID" value="PWU96595.1"/>
    <property type="molecule type" value="Genomic_DNA"/>
</dbReference>
<dbReference type="VEuPathDB" id="TriTrypDB:TCSYLVIO_003244"/>
<sequence>MSDLWWAFTDRLAVSGYKLEDLTDNDGLFRLVAEEFCGFTPQQVSELRKQWQSMCRGAKNGMMQPECVSQTSVRTSSQNNDTSTHQGIFCTYPTSTVLSRANRFLYNLSGNGVPLASAMVTELPLPRKLTQAFRGRLAFMHKPTGEVELLWKICSPTTLASIKEGRSLENMADWDKLCPRGIVLYRDDGAAAQFCEKTPVELARQGWCLVAFDVAVGKSRYLEEEEIRLLQHFSMEECFNTLYSDGYDSISVASCNACVIFHPDQMIPRFVVSIYAPNKIRQPNNPTMTPAVEPPAMTSYPMKKGGKLGKELQPTPTTVGIKPNASNTPPKPSSVISLDANNCQKHSGKEVEFWCPEEKRLLCSHCLFYDGYSNSNCLLVAEAVRMEAPGLERWVQNAETFTKEIDSVNNLFRSAERDIDTCEKERKEELCEHFKRVRAKLNVLEEELTSQIENRSEEQRQSLRNSLAEVQATVEKVNRLIVEAAKPLLNYRAGNIDHRNAVALLNVTQSVFDNWRAVNIPMYSVVIGWDRDIFNELEGALQPTLATESEGQVELPEAIDVNYLKN</sequence>
<dbReference type="VEuPathDB" id="TriTrypDB:BCY84_01023"/>
<dbReference type="VEuPathDB" id="TriTrypDB:TcYC6_0097090"/>
<protein>
    <recommendedName>
        <fullName evidence="4">B box-type domain-containing protein</fullName>
    </recommendedName>
</protein>
<dbReference type="VEuPathDB" id="TriTrypDB:TcCL_NonESM12868"/>
<evidence type="ECO:0000313" key="3">
    <source>
        <dbReference type="Proteomes" id="UP000246121"/>
    </source>
</evidence>
<dbReference type="VEuPathDB" id="TriTrypDB:TcBrA4_0028980"/>
<dbReference type="PANTHER" id="PTHR25462:SF296">
    <property type="entry name" value="MEIOTIC P26, ISOFORM F"/>
    <property type="match status" value="1"/>
</dbReference>
<evidence type="ECO:0000256" key="1">
    <source>
        <dbReference type="SAM" id="Coils"/>
    </source>
</evidence>
<dbReference type="VEuPathDB" id="TriTrypDB:C4B63_18g347"/>
<dbReference type="VEuPathDB" id="TriTrypDB:Tc_MARK_1960"/>
<gene>
    <name evidence="2" type="ORF">C4B63_18g347</name>
</gene>
<accession>A0A2V2VJJ0</accession>
<dbReference type="VEuPathDB" id="TriTrypDB:ECC02_000113"/>
<evidence type="ECO:0000313" key="2">
    <source>
        <dbReference type="EMBL" id="PWU96595.1"/>
    </source>
</evidence>
<proteinExistence type="predicted"/>
<dbReference type="Gene3D" id="3.30.160.60">
    <property type="entry name" value="Classic Zinc Finger"/>
    <property type="match status" value="1"/>
</dbReference>
<dbReference type="PANTHER" id="PTHR25462">
    <property type="entry name" value="BONUS, ISOFORM C-RELATED"/>
    <property type="match status" value="1"/>
</dbReference>
<comment type="caution">
    <text evidence="2">The sequence shown here is derived from an EMBL/GenBank/DDBJ whole genome shotgun (WGS) entry which is preliminary data.</text>
</comment>
<organism evidence="2 3">
    <name type="scientific">Trypanosoma cruzi</name>
    <dbReference type="NCBI Taxonomy" id="5693"/>
    <lineage>
        <taxon>Eukaryota</taxon>
        <taxon>Discoba</taxon>
        <taxon>Euglenozoa</taxon>
        <taxon>Kinetoplastea</taxon>
        <taxon>Metakinetoplastina</taxon>
        <taxon>Trypanosomatida</taxon>
        <taxon>Trypanosomatidae</taxon>
        <taxon>Trypanosoma</taxon>
        <taxon>Schizotrypanum</taxon>
    </lineage>
</organism>
<dbReference type="CDD" id="cd19756">
    <property type="entry name" value="Bbox2"/>
    <property type="match status" value="1"/>
</dbReference>
<evidence type="ECO:0008006" key="4">
    <source>
        <dbReference type="Google" id="ProtNLM"/>
    </source>
</evidence>
<name>A0A2V2VJJ0_TRYCR</name>
<dbReference type="AlphaFoldDB" id="A0A2V2VJJ0"/>
<reference evidence="2 3" key="1">
    <citation type="journal article" date="2018" name="Microb. Genom.">
        <title>Expanding an expanded genome: long-read sequencing of Trypanosoma cruzi.</title>
        <authorList>
            <person name="Berna L."/>
            <person name="Rodriguez M."/>
            <person name="Chiribao M.L."/>
            <person name="Parodi-Talice A."/>
            <person name="Pita S."/>
            <person name="Rijo G."/>
            <person name="Alvarez-Valin F."/>
            <person name="Robello C."/>
        </authorList>
    </citation>
    <scope>NUCLEOTIDE SEQUENCE [LARGE SCALE GENOMIC DNA]</scope>
    <source>
        <strain evidence="2 3">Dm28c</strain>
    </source>
</reference>
<feature type="coiled-coil region" evidence="1">
    <location>
        <begin position="405"/>
        <end position="480"/>
    </location>
</feature>
<dbReference type="VEuPathDB" id="TriTrypDB:TcCLB.511509.5"/>
<keyword evidence="1" id="KW-0175">Coiled coil</keyword>
<dbReference type="SUPFAM" id="SSF57845">
    <property type="entry name" value="B-box zinc-binding domain"/>
    <property type="match status" value="1"/>
</dbReference>
<dbReference type="VEuPathDB" id="TriTrypDB:TcG_02306"/>
<dbReference type="Proteomes" id="UP000246121">
    <property type="component" value="Unassembled WGS sequence"/>
</dbReference>
<dbReference type="VEuPathDB" id="TriTrypDB:C3747_28g150"/>